<evidence type="ECO:0000313" key="3">
    <source>
        <dbReference type="EMBL" id="WIM99561.1"/>
    </source>
</evidence>
<feature type="transmembrane region" description="Helical" evidence="2">
    <location>
        <begin position="12"/>
        <end position="35"/>
    </location>
</feature>
<gene>
    <name evidence="3" type="ORF">ACTOB_003219</name>
</gene>
<sequence length="328" mass="34595">MDLGEILRILRNRWYIVVPMLALAVGLGLGTYVLVPNTYTTYTMVSLLAAPTTSKAAAVDTGQDNPFLNFNGSLVATADFLGRRLQSSDTVLQLKAAGITEEYTVALAENAQGPFLTITLTGGATKEHVLASANQLVKVADTTLTEIQKQNNVAEKDRITLIQVIPPQKPETESKEKLKLVIVAGGGTAALAFVLTFVVESIARARRRKRLGGEEVTTAAGAAAAGPDIEGTMVLQLPPKPKAAVAPVAPPQRPLPPKDEPIADAEKTQRLRLPSRPVGSPPQDNRKQPGQGAPQQRSGGAPRTGAATTYQSNGGDRRGQDAGRVNGS</sequence>
<evidence type="ECO:0000256" key="2">
    <source>
        <dbReference type="SAM" id="Phobius"/>
    </source>
</evidence>
<organism evidence="3 4">
    <name type="scientific">Actinoplanes oblitus</name>
    <dbReference type="NCBI Taxonomy" id="3040509"/>
    <lineage>
        <taxon>Bacteria</taxon>
        <taxon>Bacillati</taxon>
        <taxon>Actinomycetota</taxon>
        <taxon>Actinomycetes</taxon>
        <taxon>Micromonosporales</taxon>
        <taxon>Micromonosporaceae</taxon>
        <taxon>Actinoplanes</taxon>
    </lineage>
</organism>
<keyword evidence="2" id="KW-1133">Transmembrane helix</keyword>
<evidence type="ECO:0000313" key="4">
    <source>
        <dbReference type="Proteomes" id="UP001240150"/>
    </source>
</evidence>
<name>A0ABY8WNW8_9ACTN</name>
<reference evidence="3 4" key="1">
    <citation type="submission" date="2023-06" db="EMBL/GenBank/DDBJ databases">
        <authorList>
            <person name="Yushchuk O."/>
            <person name="Binda E."/>
            <person name="Ruckert-Reed C."/>
            <person name="Fedorenko V."/>
            <person name="Kalinowski J."/>
            <person name="Marinelli F."/>
        </authorList>
    </citation>
    <scope>NUCLEOTIDE SEQUENCE [LARGE SCALE GENOMIC DNA]</scope>
    <source>
        <strain evidence="3 4">NRRL 3884</strain>
    </source>
</reference>
<keyword evidence="2" id="KW-0472">Membrane</keyword>
<feature type="compositionally biased region" description="Basic and acidic residues" evidence="1">
    <location>
        <begin position="256"/>
        <end position="269"/>
    </location>
</feature>
<protein>
    <recommendedName>
        <fullName evidence="5">Polysaccharide chain length determinant N-terminal domain-containing protein</fullName>
    </recommendedName>
</protein>
<evidence type="ECO:0008006" key="5">
    <source>
        <dbReference type="Google" id="ProtNLM"/>
    </source>
</evidence>
<dbReference type="Proteomes" id="UP001240150">
    <property type="component" value="Chromosome"/>
</dbReference>
<dbReference type="RefSeq" id="WP_284920999.1">
    <property type="nucleotide sequence ID" value="NZ_CP126980.1"/>
</dbReference>
<accession>A0ABY8WNW8</accession>
<proteinExistence type="predicted"/>
<evidence type="ECO:0000256" key="1">
    <source>
        <dbReference type="SAM" id="MobiDB-lite"/>
    </source>
</evidence>
<feature type="region of interest" description="Disordered" evidence="1">
    <location>
        <begin position="242"/>
        <end position="328"/>
    </location>
</feature>
<dbReference type="EMBL" id="CP126980">
    <property type="protein sequence ID" value="WIM99561.1"/>
    <property type="molecule type" value="Genomic_DNA"/>
</dbReference>
<keyword evidence="2" id="KW-0812">Transmembrane</keyword>
<feature type="transmembrane region" description="Helical" evidence="2">
    <location>
        <begin position="180"/>
        <end position="199"/>
    </location>
</feature>
<keyword evidence="4" id="KW-1185">Reference proteome</keyword>